<evidence type="ECO:0000313" key="2">
    <source>
        <dbReference type="EMBL" id="ETX15684.1"/>
    </source>
</evidence>
<evidence type="ECO:0000256" key="1">
    <source>
        <dbReference type="SAM" id="MobiDB-lite"/>
    </source>
</evidence>
<feature type="compositionally biased region" description="Polar residues" evidence="1">
    <location>
        <begin position="93"/>
        <end position="105"/>
    </location>
</feature>
<name>X7EHU5_9RHOB</name>
<dbReference type="OrthoDB" id="9803913at2"/>
<feature type="region of interest" description="Disordered" evidence="1">
    <location>
        <begin position="93"/>
        <end position="115"/>
    </location>
</feature>
<dbReference type="eggNOG" id="ENOG50301G3">
    <property type="taxonomic scope" value="Bacteria"/>
</dbReference>
<proteinExistence type="predicted"/>
<organism evidence="2 3">
    <name type="scientific">Roseivivax halodurans JCM 10272</name>
    <dbReference type="NCBI Taxonomy" id="1449350"/>
    <lineage>
        <taxon>Bacteria</taxon>
        <taxon>Pseudomonadati</taxon>
        <taxon>Pseudomonadota</taxon>
        <taxon>Alphaproteobacteria</taxon>
        <taxon>Rhodobacterales</taxon>
        <taxon>Roseobacteraceae</taxon>
        <taxon>Roseivivax</taxon>
    </lineage>
</organism>
<accession>X7EHU5</accession>
<evidence type="ECO:0000313" key="3">
    <source>
        <dbReference type="Proteomes" id="UP000022447"/>
    </source>
</evidence>
<feature type="compositionally biased region" description="Basic and acidic residues" evidence="1">
    <location>
        <begin position="106"/>
        <end position="115"/>
    </location>
</feature>
<comment type="caution">
    <text evidence="2">The sequence shown here is derived from an EMBL/GenBank/DDBJ whole genome shotgun (WGS) entry which is preliminary data.</text>
</comment>
<dbReference type="AlphaFoldDB" id="X7EHU5"/>
<dbReference type="RefSeq" id="WP_037259621.1">
    <property type="nucleotide sequence ID" value="NZ_JALZ01000004.1"/>
</dbReference>
<sequence>MSVEYVLERQLAVAHGYPSTGGSRPKFVVKAGSTAMKDGSPNVKRKTWLTDELVRKGILAPDPRNPSLWVFQQDHEFSSASAAGDVINDGNLSAPQYWKNTTTGKSLKEDLASNP</sequence>
<keyword evidence="3" id="KW-1185">Reference proteome</keyword>
<gene>
    <name evidence="2" type="ORF">OCH239_13730</name>
</gene>
<dbReference type="STRING" id="1449350.OCH239_13730"/>
<dbReference type="EMBL" id="JALZ01000004">
    <property type="protein sequence ID" value="ETX15684.1"/>
    <property type="molecule type" value="Genomic_DNA"/>
</dbReference>
<evidence type="ECO:0008006" key="4">
    <source>
        <dbReference type="Google" id="ProtNLM"/>
    </source>
</evidence>
<protein>
    <recommendedName>
        <fullName evidence="4">DUF4357 domain-containing protein</fullName>
    </recommendedName>
</protein>
<dbReference type="Proteomes" id="UP000022447">
    <property type="component" value="Unassembled WGS sequence"/>
</dbReference>
<reference evidence="2 3" key="1">
    <citation type="submission" date="2014-01" db="EMBL/GenBank/DDBJ databases">
        <title>Roseivivax halodurans JCM 10272 Genome Sequencing.</title>
        <authorList>
            <person name="Lai Q."/>
            <person name="Li G."/>
            <person name="Shao Z."/>
        </authorList>
    </citation>
    <scope>NUCLEOTIDE SEQUENCE [LARGE SCALE GENOMIC DNA]</scope>
    <source>
        <strain evidence="2 3">JCM 10272</strain>
    </source>
</reference>